<sequence>MIIRAYSYLLEFPEKVRALLGLPKHLRKSFLLESMVGQGYSSSCCVVRLPVRLGNDSIAAAVFCILVVDTVLVLLCRLGLLGNG</sequence>
<evidence type="ECO:0000256" key="1">
    <source>
        <dbReference type="SAM" id="Phobius"/>
    </source>
</evidence>
<evidence type="ECO:0000313" key="2">
    <source>
        <dbReference type="EMBL" id="AES66628.1"/>
    </source>
</evidence>
<keyword evidence="4" id="KW-1185">Reference proteome</keyword>
<reference evidence="2 4" key="2">
    <citation type="journal article" date="2014" name="BMC Genomics">
        <title>An improved genome release (version Mt4.0) for the model legume Medicago truncatula.</title>
        <authorList>
            <person name="Tang H."/>
            <person name="Krishnakumar V."/>
            <person name="Bidwell S."/>
            <person name="Rosen B."/>
            <person name="Chan A."/>
            <person name="Zhou S."/>
            <person name="Gentzbittel L."/>
            <person name="Childs K.L."/>
            <person name="Yandell M."/>
            <person name="Gundlach H."/>
            <person name="Mayer K.F."/>
            <person name="Schwartz D.C."/>
            <person name="Town C.D."/>
        </authorList>
    </citation>
    <scope>GENOME REANNOTATION</scope>
    <source>
        <strain evidence="3 4">cv. Jemalong A17</strain>
    </source>
</reference>
<dbReference type="EnsemblPlants" id="AES66628">
    <property type="protein sequence ID" value="AES66628"/>
    <property type="gene ID" value="MTR_2g076580"/>
</dbReference>
<keyword evidence="1" id="KW-0472">Membrane</keyword>
<feature type="transmembrane region" description="Helical" evidence="1">
    <location>
        <begin position="58"/>
        <end position="80"/>
    </location>
</feature>
<dbReference type="EMBL" id="CM001218">
    <property type="protein sequence ID" value="AES66628.1"/>
    <property type="molecule type" value="Genomic_DNA"/>
</dbReference>
<keyword evidence="1" id="KW-1133">Transmembrane helix</keyword>
<dbReference type="PaxDb" id="3880-AES66628"/>
<organism evidence="2 4">
    <name type="scientific">Medicago truncatula</name>
    <name type="common">Barrel medic</name>
    <name type="synonym">Medicago tribuloides</name>
    <dbReference type="NCBI Taxonomy" id="3880"/>
    <lineage>
        <taxon>Eukaryota</taxon>
        <taxon>Viridiplantae</taxon>
        <taxon>Streptophyta</taxon>
        <taxon>Embryophyta</taxon>
        <taxon>Tracheophyta</taxon>
        <taxon>Spermatophyta</taxon>
        <taxon>Magnoliopsida</taxon>
        <taxon>eudicotyledons</taxon>
        <taxon>Gunneridae</taxon>
        <taxon>Pentapetalae</taxon>
        <taxon>rosids</taxon>
        <taxon>fabids</taxon>
        <taxon>Fabales</taxon>
        <taxon>Fabaceae</taxon>
        <taxon>Papilionoideae</taxon>
        <taxon>50 kb inversion clade</taxon>
        <taxon>NPAAA clade</taxon>
        <taxon>Hologalegina</taxon>
        <taxon>IRL clade</taxon>
        <taxon>Trifolieae</taxon>
        <taxon>Medicago</taxon>
    </lineage>
</organism>
<name>G7IH63_MEDTR</name>
<evidence type="ECO:0000313" key="4">
    <source>
        <dbReference type="Proteomes" id="UP000002051"/>
    </source>
</evidence>
<reference evidence="2 4" key="1">
    <citation type="journal article" date="2011" name="Nature">
        <title>The Medicago genome provides insight into the evolution of rhizobial symbioses.</title>
        <authorList>
            <person name="Young N.D."/>
            <person name="Debelle F."/>
            <person name="Oldroyd G.E."/>
            <person name="Geurts R."/>
            <person name="Cannon S.B."/>
            <person name="Udvardi M.K."/>
            <person name="Benedito V.A."/>
            <person name="Mayer K.F."/>
            <person name="Gouzy J."/>
            <person name="Schoof H."/>
            <person name="Van de Peer Y."/>
            <person name="Proost S."/>
            <person name="Cook D.R."/>
            <person name="Meyers B.C."/>
            <person name="Spannagl M."/>
            <person name="Cheung F."/>
            <person name="De Mita S."/>
            <person name="Krishnakumar V."/>
            <person name="Gundlach H."/>
            <person name="Zhou S."/>
            <person name="Mudge J."/>
            <person name="Bharti A.K."/>
            <person name="Murray J.D."/>
            <person name="Naoumkina M.A."/>
            <person name="Rosen B."/>
            <person name="Silverstein K.A."/>
            <person name="Tang H."/>
            <person name="Rombauts S."/>
            <person name="Zhao P.X."/>
            <person name="Zhou P."/>
            <person name="Barbe V."/>
            <person name="Bardou P."/>
            <person name="Bechner M."/>
            <person name="Bellec A."/>
            <person name="Berger A."/>
            <person name="Berges H."/>
            <person name="Bidwell S."/>
            <person name="Bisseling T."/>
            <person name="Choisne N."/>
            <person name="Couloux A."/>
            <person name="Denny R."/>
            <person name="Deshpande S."/>
            <person name="Dai X."/>
            <person name="Doyle J.J."/>
            <person name="Dudez A.M."/>
            <person name="Farmer A.D."/>
            <person name="Fouteau S."/>
            <person name="Franken C."/>
            <person name="Gibelin C."/>
            <person name="Gish J."/>
            <person name="Goldstein S."/>
            <person name="Gonzalez A.J."/>
            <person name="Green P.J."/>
            <person name="Hallab A."/>
            <person name="Hartog M."/>
            <person name="Hua A."/>
            <person name="Humphray S.J."/>
            <person name="Jeong D.H."/>
            <person name="Jing Y."/>
            <person name="Jocker A."/>
            <person name="Kenton S.M."/>
            <person name="Kim D.J."/>
            <person name="Klee K."/>
            <person name="Lai H."/>
            <person name="Lang C."/>
            <person name="Lin S."/>
            <person name="Macmil S.L."/>
            <person name="Magdelenat G."/>
            <person name="Matthews L."/>
            <person name="McCorrison J."/>
            <person name="Monaghan E.L."/>
            <person name="Mun J.H."/>
            <person name="Najar F.Z."/>
            <person name="Nicholson C."/>
            <person name="Noirot C."/>
            <person name="O'Bleness M."/>
            <person name="Paule C.R."/>
            <person name="Poulain J."/>
            <person name="Prion F."/>
            <person name="Qin B."/>
            <person name="Qu C."/>
            <person name="Retzel E.F."/>
            <person name="Riddle C."/>
            <person name="Sallet E."/>
            <person name="Samain S."/>
            <person name="Samson N."/>
            <person name="Sanders I."/>
            <person name="Saurat O."/>
            <person name="Scarpelli C."/>
            <person name="Schiex T."/>
            <person name="Segurens B."/>
            <person name="Severin A.J."/>
            <person name="Sherrier D.J."/>
            <person name="Shi R."/>
            <person name="Sims S."/>
            <person name="Singer S.R."/>
            <person name="Sinharoy S."/>
            <person name="Sterck L."/>
            <person name="Viollet A."/>
            <person name="Wang B.B."/>
            <person name="Wang K."/>
            <person name="Wang M."/>
            <person name="Wang X."/>
            <person name="Warfsmann J."/>
            <person name="Weissenbach J."/>
            <person name="White D.D."/>
            <person name="White J.D."/>
            <person name="Wiley G.B."/>
            <person name="Wincker P."/>
            <person name="Xing Y."/>
            <person name="Yang L."/>
            <person name="Yao Z."/>
            <person name="Ying F."/>
            <person name="Zhai J."/>
            <person name="Zhou L."/>
            <person name="Zuber A."/>
            <person name="Denarie J."/>
            <person name="Dixon R.A."/>
            <person name="May G.D."/>
            <person name="Schwartz D.C."/>
            <person name="Rogers J."/>
            <person name="Quetier F."/>
            <person name="Town C.D."/>
            <person name="Roe B.A."/>
        </authorList>
    </citation>
    <scope>NUCLEOTIDE SEQUENCE [LARGE SCALE GENOMIC DNA]</scope>
    <source>
        <strain evidence="2">A17</strain>
        <strain evidence="3 4">cv. Jemalong A17</strain>
    </source>
</reference>
<protein>
    <submittedName>
        <fullName evidence="2">Transmembrane protein, putative</fullName>
    </submittedName>
</protein>
<accession>G7IH63</accession>
<evidence type="ECO:0000313" key="3">
    <source>
        <dbReference type="EnsemblPlants" id="AES66628"/>
    </source>
</evidence>
<reference evidence="3" key="3">
    <citation type="submission" date="2015-04" db="UniProtKB">
        <authorList>
            <consortium name="EnsemblPlants"/>
        </authorList>
    </citation>
    <scope>IDENTIFICATION</scope>
    <source>
        <strain evidence="3">cv. Jemalong A17</strain>
    </source>
</reference>
<dbReference type="Proteomes" id="UP000002051">
    <property type="component" value="Chromosome 2"/>
</dbReference>
<dbReference type="AlphaFoldDB" id="G7IH63"/>
<proteinExistence type="predicted"/>
<keyword evidence="1 2" id="KW-0812">Transmembrane</keyword>
<dbReference type="HOGENOM" id="CLU_2530865_0_0_1"/>
<gene>
    <name evidence="2" type="ordered locus">MTR_2g076580</name>
</gene>